<evidence type="ECO:0000256" key="6">
    <source>
        <dbReference type="ARBA" id="ARBA00023141"/>
    </source>
</evidence>
<evidence type="ECO:0000256" key="3">
    <source>
        <dbReference type="ARBA" id="ARBA00011270"/>
    </source>
</evidence>
<dbReference type="PANTHER" id="PTHR43406">
    <property type="entry name" value="TRYPTOPHAN SYNTHASE, ALPHA CHAIN"/>
    <property type="match status" value="1"/>
</dbReference>
<dbReference type="GO" id="GO:0004834">
    <property type="term" value="F:tryptophan synthase activity"/>
    <property type="evidence" value="ECO:0007669"/>
    <property type="project" value="UniProtKB-UniRule"/>
</dbReference>
<gene>
    <name evidence="9 11" type="primary">trpA</name>
    <name evidence="11" type="ORF">KAJ83_14480</name>
</gene>
<dbReference type="PANTHER" id="PTHR43406:SF1">
    <property type="entry name" value="TRYPTOPHAN SYNTHASE ALPHA CHAIN, CHLOROPLASTIC"/>
    <property type="match status" value="1"/>
</dbReference>
<keyword evidence="4 9" id="KW-0028">Amino-acid biosynthesis</keyword>
<evidence type="ECO:0000256" key="7">
    <source>
        <dbReference type="ARBA" id="ARBA00023239"/>
    </source>
</evidence>
<keyword evidence="5 9" id="KW-0822">Tryptophan biosynthesis</keyword>
<keyword evidence="6 9" id="KW-0057">Aromatic amino acid biosynthesis</keyword>
<comment type="catalytic activity">
    <reaction evidence="8 9">
        <text>(1S,2R)-1-C-(indol-3-yl)glycerol 3-phosphate + L-serine = D-glyceraldehyde 3-phosphate + L-tryptophan + H2O</text>
        <dbReference type="Rhea" id="RHEA:10532"/>
        <dbReference type="ChEBI" id="CHEBI:15377"/>
        <dbReference type="ChEBI" id="CHEBI:33384"/>
        <dbReference type="ChEBI" id="CHEBI:57912"/>
        <dbReference type="ChEBI" id="CHEBI:58866"/>
        <dbReference type="ChEBI" id="CHEBI:59776"/>
        <dbReference type="EC" id="4.2.1.20"/>
    </reaction>
</comment>
<comment type="similarity">
    <text evidence="9 10">Belongs to the TrpA family.</text>
</comment>
<comment type="caution">
    <text evidence="11">The sequence shown here is derived from an EMBL/GenBank/DDBJ whole genome shotgun (WGS) entry which is preliminary data.</text>
</comment>
<dbReference type="Gene3D" id="3.20.20.70">
    <property type="entry name" value="Aldolase class I"/>
    <property type="match status" value="1"/>
</dbReference>
<protein>
    <recommendedName>
        <fullName evidence="9">Tryptophan synthase alpha chain</fullName>
        <ecNumber evidence="9">4.2.1.20</ecNumber>
    </recommendedName>
</protein>
<dbReference type="PROSITE" id="PS00167">
    <property type="entry name" value="TRP_SYNTHASE_ALPHA"/>
    <property type="match status" value="1"/>
</dbReference>
<proteinExistence type="inferred from homology"/>
<dbReference type="InterPro" id="IPR018204">
    <property type="entry name" value="Trp_synthase_alpha_AS"/>
</dbReference>
<reference evidence="11" key="1">
    <citation type="submission" date="2021-04" db="EMBL/GenBank/DDBJ databases">
        <authorList>
            <person name="Zhang D.-C."/>
        </authorList>
    </citation>
    <scope>NUCLEOTIDE SEQUENCE</scope>
    <source>
        <strain evidence="11">CGMCC 1.15697</strain>
    </source>
</reference>
<dbReference type="AlphaFoldDB" id="A0A8J7S460"/>
<comment type="function">
    <text evidence="1 9">The alpha subunit is responsible for the aldol cleavage of indoleglycerol phosphate to indole and glyceraldehyde 3-phosphate.</text>
</comment>
<dbReference type="RefSeq" id="WP_210682785.1">
    <property type="nucleotide sequence ID" value="NZ_JAGMWN010000006.1"/>
</dbReference>
<dbReference type="NCBIfam" id="TIGR00262">
    <property type="entry name" value="trpA"/>
    <property type="match status" value="1"/>
</dbReference>
<sequence>MTAEPIAAEDFAPDSGRIKARFDRLRAEGRGGLVTFLTAGDPDFDTSLEILKGLPGAGADVIELGMPFTDPMADGPAIQAAGLRALKAGQTMVKTLELTRALRESDAEVPIILMGYYNPIYSYGVERFLADARAAGVDGLIIVDLPPEEDDELCLPAVRAGLNFIRLATPTTDAKRLPAVLRNTSGFLYYVSILGITGTKEIDDAPVRAAVERLKQHTDLPIAVGFGIKTPEQVAAICENAEAAVVGSAIVRRLEQGLDAEGKPTPGLARDVLDYVASLAEGTRRG</sequence>
<dbReference type="SUPFAM" id="SSF51366">
    <property type="entry name" value="Ribulose-phoshate binding barrel"/>
    <property type="match status" value="1"/>
</dbReference>
<dbReference type="GO" id="GO:0005829">
    <property type="term" value="C:cytosol"/>
    <property type="evidence" value="ECO:0007669"/>
    <property type="project" value="TreeGrafter"/>
</dbReference>
<comment type="pathway">
    <text evidence="2 9">Amino-acid biosynthesis; L-tryptophan biosynthesis; L-tryptophan from chorismate: step 5/5.</text>
</comment>
<dbReference type="InterPro" id="IPR013785">
    <property type="entry name" value="Aldolase_TIM"/>
</dbReference>
<evidence type="ECO:0000256" key="10">
    <source>
        <dbReference type="RuleBase" id="RU003662"/>
    </source>
</evidence>
<dbReference type="InterPro" id="IPR002028">
    <property type="entry name" value="Trp_synthase_suA"/>
</dbReference>
<dbReference type="UniPathway" id="UPA00035">
    <property type="reaction ID" value="UER00044"/>
</dbReference>
<dbReference type="InterPro" id="IPR011060">
    <property type="entry name" value="RibuloseP-bd_barrel"/>
</dbReference>
<feature type="active site" description="Proton acceptor" evidence="9">
    <location>
        <position position="74"/>
    </location>
</feature>
<dbReference type="FunFam" id="3.20.20.70:FF:000037">
    <property type="entry name" value="Tryptophan synthase alpha chain"/>
    <property type="match status" value="1"/>
</dbReference>
<evidence type="ECO:0000256" key="5">
    <source>
        <dbReference type="ARBA" id="ARBA00022822"/>
    </source>
</evidence>
<keyword evidence="7 9" id="KW-0456">Lyase</keyword>
<evidence type="ECO:0000256" key="2">
    <source>
        <dbReference type="ARBA" id="ARBA00004733"/>
    </source>
</evidence>
<dbReference type="EMBL" id="JAGMWN010000006">
    <property type="protein sequence ID" value="MBP5858223.1"/>
    <property type="molecule type" value="Genomic_DNA"/>
</dbReference>
<dbReference type="HAMAP" id="MF_00131">
    <property type="entry name" value="Trp_synth_alpha"/>
    <property type="match status" value="1"/>
</dbReference>
<dbReference type="EC" id="4.2.1.20" evidence="9"/>
<dbReference type="CDD" id="cd04724">
    <property type="entry name" value="Tryptophan_synthase_alpha"/>
    <property type="match status" value="1"/>
</dbReference>
<feature type="active site" description="Proton acceptor" evidence="9">
    <location>
        <position position="63"/>
    </location>
</feature>
<comment type="subunit">
    <text evidence="3 9">Tetramer of two alpha and two beta chains.</text>
</comment>
<accession>A0A8J7S460</accession>
<evidence type="ECO:0000256" key="4">
    <source>
        <dbReference type="ARBA" id="ARBA00022605"/>
    </source>
</evidence>
<keyword evidence="12" id="KW-1185">Reference proteome</keyword>
<evidence type="ECO:0000313" key="11">
    <source>
        <dbReference type="EMBL" id="MBP5858223.1"/>
    </source>
</evidence>
<evidence type="ECO:0000256" key="8">
    <source>
        <dbReference type="ARBA" id="ARBA00049047"/>
    </source>
</evidence>
<name>A0A8J7S460_9PROT</name>
<dbReference type="Proteomes" id="UP000672602">
    <property type="component" value="Unassembled WGS sequence"/>
</dbReference>
<dbReference type="Pfam" id="PF00290">
    <property type="entry name" value="Trp_syntA"/>
    <property type="match status" value="1"/>
</dbReference>
<evidence type="ECO:0000256" key="9">
    <source>
        <dbReference type="HAMAP-Rule" id="MF_00131"/>
    </source>
</evidence>
<organism evidence="11 12">
    <name type="scientific">Marivibrio halodurans</name>
    <dbReference type="NCBI Taxonomy" id="2039722"/>
    <lineage>
        <taxon>Bacteria</taxon>
        <taxon>Pseudomonadati</taxon>
        <taxon>Pseudomonadota</taxon>
        <taxon>Alphaproteobacteria</taxon>
        <taxon>Rhodospirillales</taxon>
        <taxon>Rhodospirillaceae</taxon>
        <taxon>Marivibrio</taxon>
    </lineage>
</organism>
<evidence type="ECO:0000313" key="12">
    <source>
        <dbReference type="Proteomes" id="UP000672602"/>
    </source>
</evidence>
<evidence type="ECO:0000256" key="1">
    <source>
        <dbReference type="ARBA" id="ARBA00003365"/>
    </source>
</evidence>